<name>A0A6J4D032_9HELI</name>
<reference evidence="1 4" key="2">
    <citation type="submission" date="2020-04" db="EMBL/GenBank/DDBJ databases">
        <title>Genomic analysis of gastric non-Helicobacter pylori Helicobacters isolated in Japan.</title>
        <authorList>
            <person name="Suzuki M."/>
            <person name="Rimbara E."/>
        </authorList>
    </citation>
    <scope>NUCLEOTIDE SEQUENCE [LARGE SCALE GENOMIC DNA]</scope>
    <source>
        <strain evidence="1 4">NHP19-0020</strain>
    </source>
</reference>
<proteinExistence type="predicted"/>
<dbReference type="AlphaFoldDB" id="A0A6J4D032"/>
<evidence type="ECO:0000313" key="2">
    <source>
        <dbReference type="EMBL" id="BCD70120.1"/>
    </source>
</evidence>
<accession>A0A6J4D032</accession>
<dbReference type="OrthoDB" id="5327165at2"/>
<organism evidence="2 3">
    <name type="scientific">Helicobacter suis</name>
    <dbReference type="NCBI Taxonomy" id="104628"/>
    <lineage>
        <taxon>Bacteria</taxon>
        <taxon>Pseudomonadati</taxon>
        <taxon>Campylobacterota</taxon>
        <taxon>Epsilonproteobacteria</taxon>
        <taxon>Campylobacterales</taxon>
        <taxon>Helicobacteraceae</taxon>
        <taxon>Helicobacter</taxon>
    </lineage>
</organism>
<evidence type="ECO:0000313" key="1">
    <source>
        <dbReference type="EMBL" id="BCD45589.1"/>
    </source>
</evidence>
<evidence type="ECO:0000313" key="3">
    <source>
        <dbReference type="Proteomes" id="UP000317935"/>
    </source>
</evidence>
<dbReference type="RefSeq" id="WP_034376311.1">
    <property type="nucleotide sequence ID" value="NZ_AP019774.1"/>
</dbReference>
<dbReference type="Proteomes" id="UP000317935">
    <property type="component" value="Chromosome"/>
</dbReference>
<keyword evidence="4" id="KW-1185">Reference proteome</keyword>
<dbReference type="EMBL" id="AP019774">
    <property type="protein sequence ID" value="BCD70120.1"/>
    <property type="molecule type" value="Genomic_DNA"/>
</dbReference>
<reference evidence="2 3" key="1">
    <citation type="submission" date="2019-06" db="EMBL/GenBank/DDBJ databases">
        <title>Complete genome sequence of Helicobacter suis SNTW101c.</title>
        <authorList>
            <person name="Rimbara E."/>
            <person name="Suzuki M."/>
            <person name="Matsui H."/>
            <person name="Nakamura M."/>
            <person name="Mori S."/>
            <person name="Shibayama K."/>
        </authorList>
    </citation>
    <scope>NUCLEOTIDE SEQUENCE [LARGE SCALE GENOMIC DNA]</scope>
    <source>
        <strain evidence="2 3">SNTW101c</strain>
    </source>
</reference>
<dbReference type="GeneID" id="56928307"/>
<gene>
    <name evidence="1" type="ORF">NHP190020_06280</name>
    <name evidence="2" type="ORF">SNTW_07650</name>
</gene>
<evidence type="ECO:0000313" key="4">
    <source>
        <dbReference type="Proteomes" id="UP000509742"/>
    </source>
</evidence>
<sequence length="69" mass="8295">MGKKLDYRITAGLERYNCHKFVCDCLLEGAIKGEEWRLKDIKKTLYKVIQQKHRLKESDLGFYEWDTKI</sequence>
<protein>
    <submittedName>
        <fullName evidence="2">Uncharacterized protein</fullName>
    </submittedName>
</protein>
<dbReference type="EMBL" id="AP023036">
    <property type="protein sequence ID" value="BCD45589.1"/>
    <property type="molecule type" value="Genomic_DNA"/>
</dbReference>
<dbReference type="Proteomes" id="UP000509742">
    <property type="component" value="Chromosome"/>
</dbReference>